<feature type="DNA-binding region" description="H-T-H motif" evidence="2">
    <location>
        <begin position="34"/>
        <end position="53"/>
    </location>
</feature>
<dbReference type="PROSITE" id="PS50977">
    <property type="entry name" value="HTH_TETR_2"/>
    <property type="match status" value="1"/>
</dbReference>
<dbReference type="InterPro" id="IPR001647">
    <property type="entry name" value="HTH_TetR"/>
</dbReference>
<feature type="domain" description="HTH tetR-type" evidence="3">
    <location>
        <begin position="11"/>
        <end position="71"/>
    </location>
</feature>
<evidence type="ECO:0000313" key="4">
    <source>
        <dbReference type="EMBL" id="GAA0358369.1"/>
    </source>
</evidence>
<dbReference type="Gene3D" id="1.10.357.10">
    <property type="entry name" value="Tetracycline Repressor, domain 2"/>
    <property type="match status" value="1"/>
</dbReference>
<dbReference type="SUPFAM" id="SSF46689">
    <property type="entry name" value="Homeodomain-like"/>
    <property type="match status" value="1"/>
</dbReference>
<dbReference type="InterPro" id="IPR009057">
    <property type="entry name" value="Homeodomain-like_sf"/>
</dbReference>
<comment type="caution">
    <text evidence="4">The sequence shown here is derived from an EMBL/GenBank/DDBJ whole genome shotgun (WGS) entry which is preliminary data.</text>
</comment>
<name>A0ABP3H0V1_9LACT</name>
<dbReference type="PANTHER" id="PTHR43479:SF7">
    <property type="entry name" value="TETR-FAMILY TRANSCRIPTIONAL REGULATOR"/>
    <property type="match status" value="1"/>
</dbReference>
<accession>A0ABP3H0V1</accession>
<proteinExistence type="predicted"/>
<evidence type="ECO:0000256" key="2">
    <source>
        <dbReference type="PROSITE-ProRule" id="PRU00335"/>
    </source>
</evidence>
<gene>
    <name evidence="4" type="ORF">GCM10008932_08840</name>
</gene>
<keyword evidence="5" id="KW-1185">Reference proteome</keyword>
<evidence type="ECO:0000256" key="1">
    <source>
        <dbReference type="ARBA" id="ARBA00023125"/>
    </source>
</evidence>
<organism evidence="4 5">
    <name type="scientific">Alkalibacterium iburiense</name>
    <dbReference type="NCBI Taxonomy" id="290589"/>
    <lineage>
        <taxon>Bacteria</taxon>
        <taxon>Bacillati</taxon>
        <taxon>Bacillota</taxon>
        <taxon>Bacilli</taxon>
        <taxon>Lactobacillales</taxon>
        <taxon>Carnobacteriaceae</taxon>
        <taxon>Alkalibacterium</taxon>
    </lineage>
</organism>
<keyword evidence="1 2" id="KW-0238">DNA-binding</keyword>
<dbReference type="InterPro" id="IPR050624">
    <property type="entry name" value="HTH-type_Tx_Regulator"/>
</dbReference>
<evidence type="ECO:0000313" key="5">
    <source>
        <dbReference type="Proteomes" id="UP001501166"/>
    </source>
</evidence>
<sequence length="193" mass="22647">MKQVYTDPRVLRTRKLIMDSFIALSNKKDFNDISVKDITEDAMINRATFYNHFLDKYDLLEQVVSEKLSLNLNCSSKEQEMTLEETFKQIFFSLVNFEQSIERHRERQEETETIDSIVQLELNNIFQEALTSQELITDPLLSFKLASLLTHTVTGLSSDYNRFHKKEQPEEYIRPLLPYILNGIAQKNSRTLS</sequence>
<dbReference type="PANTHER" id="PTHR43479">
    <property type="entry name" value="ACREF/ENVCD OPERON REPRESSOR-RELATED"/>
    <property type="match status" value="1"/>
</dbReference>
<dbReference type="Pfam" id="PF00440">
    <property type="entry name" value="TetR_N"/>
    <property type="match status" value="1"/>
</dbReference>
<dbReference type="EMBL" id="BAAACW010000055">
    <property type="protein sequence ID" value="GAA0358369.1"/>
    <property type="molecule type" value="Genomic_DNA"/>
</dbReference>
<dbReference type="Proteomes" id="UP001501166">
    <property type="component" value="Unassembled WGS sequence"/>
</dbReference>
<protein>
    <submittedName>
        <fullName evidence="4">TetR/AcrR family transcriptional regulator</fullName>
    </submittedName>
</protein>
<evidence type="ECO:0000259" key="3">
    <source>
        <dbReference type="PROSITE" id="PS50977"/>
    </source>
</evidence>
<reference evidence="5" key="1">
    <citation type="journal article" date="2019" name="Int. J. Syst. Evol. Microbiol.">
        <title>The Global Catalogue of Microorganisms (GCM) 10K type strain sequencing project: providing services to taxonomists for standard genome sequencing and annotation.</title>
        <authorList>
            <consortium name="The Broad Institute Genomics Platform"/>
            <consortium name="The Broad Institute Genome Sequencing Center for Infectious Disease"/>
            <person name="Wu L."/>
            <person name="Ma J."/>
        </authorList>
    </citation>
    <scope>NUCLEOTIDE SEQUENCE [LARGE SCALE GENOMIC DNA]</scope>
    <source>
        <strain evidence="5">JCM 12662</strain>
    </source>
</reference>